<protein>
    <submittedName>
        <fullName evidence="2">Uncharacterized protein</fullName>
    </submittedName>
</protein>
<keyword evidence="1" id="KW-0732">Signal</keyword>
<proteinExistence type="predicted"/>
<keyword evidence="3" id="KW-1185">Reference proteome</keyword>
<dbReference type="EMBL" id="CAGA01000011">
    <property type="protein sequence ID" value="CCE28978.1"/>
    <property type="molecule type" value="Genomic_DNA"/>
</dbReference>
<feature type="signal peptide" evidence="1">
    <location>
        <begin position="1"/>
        <end position="16"/>
    </location>
</feature>
<evidence type="ECO:0000313" key="3">
    <source>
        <dbReference type="Proteomes" id="UP000016801"/>
    </source>
</evidence>
<organism evidence="2 3">
    <name type="scientific">Claviceps purpurea (strain 20.1)</name>
    <name type="common">Ergot fungus</name>
    <name type="synonym">Sphacelia segetum</name>
    <dbReference type="NCBI Taxonomy" id="1111077"/>
    <lineage>
        <taxon>Eukaryota</taxon>
        <taxon>Fungi</taxon>
        <taxon>Dikarya</taxon>
        <taxon>Ascomycota</taxon>
        <taxon>Pezizomycotina</taxon>
        <taxon>Sordariomycetes</taxon>
        <taxon>Hypocreomycetidae</taxon>
        <taxon>Hypocreales</taxon>
        <taxon>Clavicipitaceae</taxon>
        <taxon>Claviceps</taxon>
    </lineage>
</organism>
<feature type="chain" id="PRO_5004019418" evidence="1">
    <location>
        <begin position="17"/>
        <end position="108"/>
    </location>
</feature>
<dbReference type="VEuPathDB" id="FungiDB:CPUR_02669"/>
<sequence length="108" mass="11395">MRFSLVLSALAGLALADLGQRDTKGTGGTKVAAGHPAEVEVDPPCCSAVGSQGVLQCDVGAWQERPSQRNGEFDAQDTTAEHTCSHTYNRKGHWASTVHERAGAAYVK</sequence>
<evidence type="ECO:0000256" key="1">
    <source>
        <dbReference type="SAM" id="SignalP"/>
    </source>
</evidence>
<accession>M1W852</accession>
<name>M1W852_CLAP2</name>
<dbReference type="OrthoDB" id="10340911at2759"/>
<dbReference type="AlphaFoldDB" id="M1W852"/>
<comment type="caution">
    <text evidence="2">The sequence shown here is derived from an EMBL/GenBank/DDBJ whole genome shotgun (WGS) entry which is preliminary data.</text>
</comment>
<gene>
    <name evidence="2" type="ORF">CPUR_02669</name>
</gene>
<reference evidence="2 3" key="1">
    <citation type="journal article" date="2013" name="PLoS Genet.">
        <title>Plant-symbiotic fungi as chemical engineers: Multi-genome analysis of the Clavicipitaceae reveals dynamics of alkaloid loci.</title>
        <authorList>
            <person name="Schardl C.L."/>
            <person name="Young C.A."/>
            <person name="Hesse U."/>
            <person name="Amyotte S.G."/>
            <person name="Andreeva K."/>
            <person name="Calie P.J."/>
            <person name="Fleetwood D.J."/>
            <person name="Haws D.C."/>
            <person name="Moore N."/>
            <person name="Oeser B."/>
            <person name="Panaccione D.G."/>
            <person name="Schweri K.K."/>
            <person name="Voisey C.R."/>
            <person name="Farman M.L."/>
            <person name="Jaromczyk J.W."/>
            <person name="Roe B.A."/>
            <person name="O'Sullivan D.M."/>
            <person name="Scott B."/>
            <person name="Tudzynski P."/>
            <person name="An Z."/>
            <person name="Arnaoudova E.G."/>
            <person name="Bullock C.T."/>
            <person name="Charlton N.D."/>
            <person name="Chen L."/>
            <person name="Cox M."/>
            <person name="Dinkins R.D."/>
            <person name="Florea S."/>
            <person name="Glenn A.E."/>
            <person name="Gordon A."/>
            <person name="Gueldener U."/>
            <person name="Harris D.R."/>
            <person name="Hollin W."/>
            <person name="Jaromczyk J."/>
            <person name="Johnson R.D."/>
            <person name="Khan A.K."/>
            <person name="Leistner E."/>
            <person name="Leuchtmann A."/>
            <person name="Li C."/>
            <person name="Liu J."/>
            <person name="Liu J."/>
            <person name="Liu M."/>
            <person name="Mace W."/>
            <person name="Machado C."/>
            <person name="Nagabhyru P."/>
            <person name="Pan J."/>
            <person name="Schmid J."/>
            <person name="Sugawara K."/>
            <person name="Steiner U."/>
            <person name="Takach J.E."/>
            <person name="Tanaka E."/>
            <person name="Webb J.S."/>
            <person name="Wilson E.V."/>
            <person name="Wiseman J.L."/>
            <person name="Yoshida R."/>
            <person name="Zeng Z."/>
        </authorList>
    </citation>
    <scope>NUCLEOTIDE SEQUENCE [LARGE SCALE GENOMIC DNA]</scope>
    <source>
        <strain evidence="2 3">20.1</strain>
    </source>
</reference>
<dbReference type="Proteomes" id="UP000016801">
    <property type="component" value="Unassembled WGS sequence"/>
</dbReference>
<dbReference type="HOGENOM" id="CLU_2196675_0_0_1"/>
<evidence type="ECO:0000313" key="2">
    <source>
        <dbReference type="EMBL" id="CCE28978.1"/>
    </source>
</evidence>